<evidence type="ECO:0000313" key="3">
    <source>
        <dbReference type="Proteomes" id="UP001331561"/>
    </source>
</evidence>
<proteinExistence type="predicted"/>
<keyword evidence="1" id="KW-0472">Membrane</keyword>
<keyword evidence="1" id="KW-0812">Transmembrane</keyword>
<accession>A0ABU6K2M0</accession>
<dbReference type="Proteomes" id="UP001331561">
    <property type="component" value="Unassembled WGS sequence"/>
</dbReference>
<evidence type="ECO:0000256" key="1">
    <source>
        <dbReference type="SAM" id="Phobius"/>
    </source>
</evidence>
<organism evidence="2 3">
    <name type="scientific">Uliginosibacterium silvisoli</name>
    <dbReference type="NCBI Taxonomy" id="3114758"/>
    <lineage>
        <taxon>Bacteria</taxon>
        <taxon>Pseudomonadati</taxon>
        <taxon>Pseudomonadota</taxon>
        <taxon>Betaproteobacteria</taxon>
        <taxon>Rhodocyclales</taxon>
        <taxon>Zoogloeaceae</taxon>
        <taxon>Uliginosibacterium</taxon>
    </lineage>
</organism>
<reference evidence="2 3" key="1">
    <citation type="submission" date="2024-01" db="EMBL/GenBank/DDBJ databases">
        <title>Uliginosibacterium soil sp. nov.</title>
        <authorList>
            <person name="Lv Y."/>
        </authorList>
    </citation>
    <scope>NUCLEOTIDE SEQUENCE [LARGE SCALE GENOMIC DNA]</scope>
    <source>
        <strain evidence="2 3">H3</strain>
    </source>
</reference>
<feature type="transmembrane region" description="Helical" evidence="1">
    <location>
        <begin position="134"/>
        <end position="151"/>
    </location>
</feature>
<protein>
    <recommendedName>
        <fullName evidence="4">Ceramidase</fullName>
    </recommendedName>
</protein>
<dbReference type="RefSeq" id="WP_327598277.1">
    <property type="nucleotide sequence ID" value="NZ_JAYXHS010000001.1"/>
</dbReference>
<feature type="transmembrane region" description="Helical" evidence="1">
    <location>
        <begin position="105"/>
        <end position="122"/>
    </location>
</feature>
<evidence type="ECO:0000313" key="2">
    <source>
        <dbReference type="EMBL" id="MEC5385318.1"/>
    </source>
</evidence>
<feature type="transmembrane region" description="Helical" evidence="1">
    <location>
        <begin position="191"/>
        <end position="208"/>
    </location>
</feature>
<name>A0ABU6K2M0_9RHOO</name>
<sequence length="211" mass="23398">MDLLAHIDNYCERTDPSLWSEPLNALSNLAFLIAAAVLWRQAHGNTRQTELRCLATLIGLIGVCSGLFHFFGTVWGMILDVAGIALFILVYIQRYLRQLARCPQWACWLGVAVFVAADRAIAKLGSFGLNGSEGYLLPGVTLMAFAVWSRWHSPDATRWLGAASLVFVVSFSLRTLDMALCAHWPFGTHFAWHLLNALVLYCCARGLAGRR</sequence>
<feature type="transmembrane region" description="Helical" evidence="1">
    <location>
        <begin position="163"/>
        <end position="185"/>
    </location>
</feature>
<feature type="transmembrane region" description="Helical" evidence="1">
    <location>
        <begin position="74"/>
        <end position="93"/>
    </location>
</feature>
<dbReference type="EMBL" id="JAYXHS010000001">
    <property type="protein sequence ID" value="MEC5385318.1"/>
    <property type="molecule type" value="Genomic_DNA"/>
</dbReference>
<feature type="transmembrane region" description="Helical" evidence="1">
    <location>
        <begin position="22"/>
        <end position="39"/>
    </location>
</feature>
<gene>
    <name evidence="2" type="ORF">VVD49_06260</name>
</gene>
<feature type="transmembrane region" description="Helical" evidence="1">
    <location>
        <begin position="51"/>
        <end position="68"/>
    </location>
</feature>
<evidence type="ECO:0008006" key="4">
    <source>
        <dbReference type="Google" id="ProtNLM"/>
    </source>
</evidence>
<keyword evidence="3" id="KW-1185">Reference proteome</keyword>
<keyword evidence="1" id="KW-1133">Transmembrane helix</keyword>
<comment type="caution">
    <text evidence="2">The sequence shown here is derived from an EMBL/GenBank/DDBJ whole genome shotgun (WGS) entry which is preliminary data.</text>
</comment>